<feature type="region of interest" description="Disordered" evidence="1">
    <location>
        <begin position="127"/>
        <end position="164"/>
    </location>
</feature>
<gene>
    <name evidence="2" type="ORF">AMAG_17941</name>
</gene>
<evidence type="ECO:0000256" key="1">
    <source>
        <dbReference type="SAM" id="MobiDB-lite"/>
    </source>
</evidence>
<evidence type="ECO:0000313" key="2">
    <source>
        <dbReference type="EMBL" id="KNE56598.1"/>
    </source>
</evidence>
<organism evidence="2 3">
    <name type="scientific">Allomyces macrogynus (strain ATCC 38327)</name>
    <name type="common">Allomyces javanicus var. macrogynus</name>
    <dbReference type="NCBI Taxonomy" id="578462"/>
    <lineage>
        <taxon>Eukaryota</taxon>
        <taxon>Fungi</taxon>
        <taxon>Fungi incertae sedis</taxon>
        <taxon>Blastocladiomycota</taxon>
        <taxon>Blastocladiomycetes</taxon>
        <taxon>Blastocladiales</taxon>
        <taxon>Blastocladiaceae</taxon>
        <taxon>Allomyces</taxon>
    </lineage>
</organism>
<dbReference type="AlphaFoldDB" id="A0A0L0S227"/>
<evidence type="ECO:0000313" key="3">
    <source>
        <dbReference type="Proteomes" id="UP000054350"/>
    </source>
</evidence>
<name>A0A0L0S227_ALLM3</name>
<keyword evidence="3" id="KW-1185">Reference proteome</keyword>
<dbReference type="VEuPathDB" id="FungiDB:AMAG_17941"/>
<reference evidence="3" key="2">
    <citation type="submission" date="2009-11" db="EMBL/GenBank/DDBJ databases">
        <title>The Genome Sequence of Allomyces macrogynus strain ATCC 38327.</title>
        <authorList>
            <consortium name="The Broad Institute Genome Sequencing Platform"/>
            <person name="Russ C."/>
            <person name="Cuomo C."/>
            <person name="Shea T."/>
            <person name="Young S.K."/>
            <person name="Zeng Q."/>
            <person name="Koehrsen M."/>
            <person name="Haas B."/>
            <person name="Borodovsky M."/>
            <person name="Guigo R."/>
            <person name="Alvarado L."/>
            <person name="Berlin A."/>
            <person name="Borenstein D."/>
            <person name="Chen Z."/>
            <person name="Engels R."/>
            <person name="Freedman E."/>
            <person name="Gellesch M."/>
            <person name="Goldberg J."/>
            <person name="Griggs A."/>
            <person name="Gujja S."/>
            <person name="Heiman D."/>
            <person name="Hepburn T."/>
            <person name="Howarth C."/>
            <person name="Jen D."/>
            <person name="Larson L."/>
            <person name="Lewis B."/>
            <person name="Mehta T."/>
            <person name="Park D."/>
            <person name="Pearson M."/>
            <person name="Roberts A."/>
            <person name="Saif S."/>
            <person name="Shenoy N."/>
            <person name="Sisk P."/>
            <person name="Stolte C."/>
            <person name="Sykes S."/>
            <person name="Walk T."/>
            <person name="White J."/>
            <person name="Yandava C."/>
            <person name="Burger G."/>
            <person name="Gray M.W."/>
            <person name="Holland P.W.H."/>
            <person name="King N."/>
            <person name="Lang F.B.F."/>
            <person name="Roger A.J."/>
            <person name="Ruiz-Trillo I."/>
            <person name="Lander E."/>
            <person name="Nusbaum C."/>
        </authorList>
    </citation>
    <scope>NUCLEOTIDE SEQUENCE [LARGE SCALE GENOMIC DNA]</scope>
    <source>
        <strain evidence="3">ATCC 38327</strain>
    </source>
</reference>
<proteinExistence type="predicted"/>
<accession>A0A0L0S227</accession>
<dbReference type="EMBL" id="GG745330">
    <property type="protein sequence ID" value="KNE56599.1"/>
    <property type="molecule type" value="Genomic_DNA"/>
</dbReference>
<reference evidence="2 3" key="1">
    <citation type="submission" date="2009-11" db="EMBL/GenBank/DDBJ databases">
        <title>Annotation of Allomyces macrogynus ATCC 38327.</title>
        <authorList>
            <consortium name="The Broad Institute Genome Sequencing Platform"/>
            <person name="Russ C."/>
            <person name="Cuomo C."/>
            <person name="Burger G."/>
            <person name="Gray M.W."/>
            <person name="Holland P.W.H."/>
            <person name="King N."/>
            <person name="Lang F.B.F."/>
            <person name="Roger A.J."/>
            <person name="Ruiz-Trillo I."/>
            <person name="Young S.K."/>
            <person name="Zeng Q."/>
            <person name="Gargeya S."/>
            <person name="Fitzgerald M."/>
            <person name="Haas B."/>
            <person name="Abouelleil A."/>
            <person name="Alvarado L."/>
            <person name="Arachchi H.M."/>
            <person name="Berlin A."/>
            <person name="Chapman S.B."/>
            <person name="Gearin G."/>
            <person name="Goldberg J."/>
            <person name="Griggs A."/>
            <person name="Gujja S."/>
            <person name="Hansen M."/>
            <person name="Heiman D."/>
            <person name="Howarth C."/>
            <person name="Larimer J."/>
            <person name="Lui A."/>
            <person name="MacDonald P.J.P."/>
            <person name="McCowen C."/>
            <person name="Montmayeur A."/>
            <person name="Murphy C."/>
            <person name="Neiman D."/>
            <person name="Pearson M."/>
            <person name="Priest M."/>
            <person name="Roberts A."/>
            <person name="Saif S."/>
            <person name="Shea T."/>
            <person name="Sisk P."/>
            <person name="Stolte C."/>
            <person name="Sykes S."/>
            <person name="Wortman J."/>
            <person name="Nusbaum C."/>
            <person name="Birren B."/>
        </authorList>
    </citation>
    <scope>NUCLEOTIDE SEQUENCE [LARGE SCALE GENOMIC DNA]</scope>
    <source>
        <strain evidence="2 3">ATCC 38327</strain>
    </source>
</reference>
<dbReference type="EMBL" id="GG745330">
    <property type="protein sequence ID" value="KNE56598.1"/>
    <property type="molecule type" value="Genomic_DNA"/>
</dbReference>
<feature type="region of interest" description="Disordered" evidence="1">
    <location>
        <begin position="81"/>
        <end position="110"/>
    </location>
</feature>
<sequence length="176" mass="19391">MGVTRAISRLWRVRALYEQAVRAGRAETSCDSLSLASAGGPSTARFCMCSVGQIAPAISVQRVVQRLWVCLKFDDDSRLGLGTTSRPWPANERSQLDPWEPGEPTPARPTACQRFEKDSWVRCDHRNGDDLPLPPRHNAWQSTRAHGKPSRIGPPARPTTESSSCYASIRMNSACA</sequence>
<protein>
    <submittedName>
        <fullName evidence="2">Uncharacterized protein</fullName>
    </submittedName>
</protein>
<dbReference type="Proteomes" id="UP000054350">
    <property type="component" value="Unassembled WGS sequence"/>
</dbReference>